<feature type="region of interest" description="Disordered" evidence="1">
    <location>
        <begin position="1"/>
        <end position="47"/>
    </location>
</feature>
<dbReference type="STRING" id="231916.A0A409W6K6"/>
<feature type="compositionally biased region" description="Basic residues" evidence="1">
    <location>
        <begin position="8"/>
        <end position="17"/>
    </location>
</feature>
<comment type="caution">
    <text evidence="2">The sequence shown here is derived from an EMBL/GenBank/DDBJ whole genome shotgun (WGS) entry which is preliminary data.</text>
</comment>
<feature type="region of interest" description="Disordered" evidence="1">
    <location>
        <begin position="333"/>
        <end position="369"/>
    </location>
</feature>
<organism evidence="2 3">
    <name type="scientific">Gymnopilus dilepis</name>
    <dbReference type="NCBI Taxonomy" id="231916"/>
    <lineage>
        <taxon>Eukaryota</taxon>
        <taxon>Fungi</taxon>
        <taxon>Dikarya</taxon>
        <taxon>Basidiomycota</taxon>
        <taxon>Agaricomycotina</taxon>
        <taxon>Agaricomycetes</taxon>
        <taxon>Agaricomycetidae</taxon>
        <taxon>Agaricales</taxon>
        <taxon>Agaricineae</taxon>
        <taxon>Hymenogastraceae</taxon>
        <taxon>Gymnopilus</taxon>
    </lineage>
</organism>
<evidence type="ECO:0000313" key="2">
    <source>
        <dbReference type="EMBL" id="PPQ74161.1"/>
    </source>
</evidence>
<feature type="region of interest" description="Disordered" evidence="1">
    <location>
        <begin position="59"/>
        <end position="79"/>
    </location>
</feature>
<gene>
    <name evidence="2" type="ORF">CVT26_006765</name>
</gene>
<evidence type="ECO:0000313" key="3">
    <source>
        <dbReference type="Proteomes" id="UP000284706"/>
    </source>
</evidence>
<feature type="compositionally biased region" description="Polar residues" evidence="1">
    <location>
        <begin position="32"/>
        <end position="42"/>
    </location>
</feature>
<protein>
    <submittedName>
        <fullName evidence="2">Uncharacterized protein</fullName>
    </submittedName>
</protein>
<keyword evidence="3" id="KW-1185">Reference proteome</keyword>
<evidence type="ECO:0000256" key="1">
    <source>
        <dbReference type="SAM" id="MobiDB-lite"/>
    </source>
</evidence>
<dbReference type="InParanoid" id="A0A409W6K6"/>
<proteinExistence type="predicted"/>
<dbReference type="OrthoDB" id="3265918at2759"/>
<dbReference type="EMBL" id="NHYE01005359">
    <property type="protein sequence ID" value="PPQ74161.1"/>
    <property type="molecule type" value="Genomic_DNA"/>
</dbReference>
<accession>A0A409W6K6</accession>
<dbReference type="Proteomes" id="UP000284706">
    <property type="component" value="Unassembled WGS sequence"/>
</dbReference>
<name>A0A409W6K6_9AGAR</name>
<sequence>MAAVVKSVAKRVPRKPRRYPELSHLPKPTRFRSIQGSYQTPGSLEPFFNDNKVYRPKQLVDPTHPAASPPGTPANSKPKATRFPFIWTEDRSIGVKVRPLGLLLNAPPVSQFPHIPILKWKDRVKWARAAGIEGNPQASSPRVPAGWPYEALGRQLYPAGDYNNFVIPSKKVTPRGVFLQLALKRAAHRVPISLHISTSKKRMGQDRHMRRRIEKRLRAAVNIIVTRGASASTVPEGKTVDDASITLSDADTGRRWVVQGWAYMFYPNLEVYNMPYSTLIAHVRSILSQVNQKAINMENFWLNRSLLLDKDTPEPEPHANDPVFMAHATPANRANADGTAPANSSGVGEKGKEAKKLPSKPRKADQISSSLVLAGKDPLKWEKELMQGLEMIKLGIPQTNPKAEAALKQ</sequence>
<dbReference type="AlphaFoldDB" id="A0A409W6K6"/>
<reference evidence="2 3" key="1">
    <citation type="journal article" date="2018" name="Evol. Lett.">
        <title>Horizontal gene cluster transfer increased hallucinogenic mushroom diversity.</title>
        <authorList>
            <person name="Reynolds H.T."/>
            <person name="Vijayakumar V."/>
            <person name="Gluck-Thaler E."/>
            <person name="Korotkin H.B."/>
            <person name="Matheny P.B."/>
            <person name="Slot J.C."/>
        </authorList>
    </citation>
    <scope>NUCLEOTIDE SEQUENCE [LARGE SCALE GENOMIC DNA]</scope>
    <source>
        <strain evidence="2 3">SRW20</strain>
    </source>
</reference>